<feature type="non-terminal residue" evidence="1">
    <location>
        <position position="1"/>
    </location>
</feature>
<dbReference type="AlphaFoldDB" id="X1UZD7"/>
<gene>
    <name evidence="1" type="ORF">S12H4_59008</name>
</gene>
<accession>X1UZD7</accession>
<dbReference type="EMBL" id="BARW01038450">
    <property type="protein sequence ID" value="GAJ22819.1"/>
    <property type="molecule type" value="Genomic_DNA"/>
</dbReference>
<reference evidence="1" key="1">
    <citation type="journal article" date="2014" name="Front. Microbiol.">
        <title>High frequency of phylogenetically diverse reductive dehalogenase-homologous genes in deep subseafloor sedimentary metagenomes.</title>
        <authorList>
            <person name="Kawai M."/>
            <person name="Futagami T."/>
            <person name="Toyoda A."/>
            <person name="Takaki Y."/>
            <person name="Nishi S."/>
            <person name="Hori S."/>
            <person name="Arai W."/>
            <person name="Tsubouchi T."/>
            <person name="Morono Y."/>
            <person name="Uchiyama I."/>
            <person name="Ito T."/>
            <person name="Fujiyama A."/>
            <person name="Inagaki F."/>
            <person name="Takami H."/>
        </authorList>
    </citation>
    <scope>NUCLEOTIDE SEQUENCE</scope>
    <source>
        <strain evidence="1">Expedition CK06-06</strain>
    </source>
</reference>
<feature type="non-terminal residue" evidence="1">
    <location>
        <position position="171"/>
    </location>
</feature>
<evidence type="ECO:0000313" key="1">
    <source>
        <dbReference type="EMBL" id="GAJ22819.1"/>
    </source>
</evidence>
<sequence length="171" mass="19455">IQAQSTGDEWDYTDSALGLNEVAPNKTQSLTKLITEIDRIIGRLTNMNSNQDVYSLSDNFKKAEQFSASNAWAKIEKDFEVSKRAFGLKIHFVKDRFKKDIIFRDIAQAYFFEQNSFNKPAVILAGGVIEELLRLYLKHKKISPSGKSFNEYIISCDNNSLFKNGISKLSD</sequence>
<name>X1UZD7_9ZZZZ</name>
<protein>
    <submittedName>
        <fullName evidence="1">Uncharacterized protein</fullName>
    </submittedName>
</protein>
<organism evidence="1">
    <name type="scientific">marine sediment metagenome</name>
    <dbReference type="NCBI Taxonomy" id="412755"/>
    <lineage>
        <taxon>unclassified sequences</taxon>
        <taxon>metagenomes</taxon>
        <taxon>ecological metagenomes</taxon>
    </lineage>
</organism>
<comment type="caution">
    <text evidence="1">The sequence shown here is derived from an EMBL/GenBank/DDBJ whole genome shotgun (WGS) entry which is preliminary data.</text>
</comment>
<proteinExistence type="predicted"/>